<feature type="compositionally biased region" description="Basic residues" evidence="1">
    <location>
        <begin position="548"/>
        <end position="563"/>
    </location>
</feature>
<proteinExistence type="predicted"/>
<organism evidence="2 3">
    <name type="scientific">Stieleria varia</name>
    <dbReference type="NCBI Taxonomy" id="2528005"/>
    <lineage>
        <taxon>Bacteria</taxon>
        <taxon>Pseudomonadati</taxon>
        <taxon>Planctomycetota</taxon>
        <taxon>Planctomycetia</taxon>
        <taxon>Pirellulales</taxon>
        <taxon>Pirellulaceae</taxon>
        <taxon>Stieleria</taxon>
    </lineage>
</organism>
<name>A0A5C6APH6_9BACT</name>
<feature type="compositionally biased region" description="Basic and acidic residues" evidence="1">
    <location>
        <begin position="24"/>
        <end position="40"/>
    </location>
</feature>
<feature type="compositionally biased region" description="Basic and acidic residues" evidence="1">
    <location>
        <begin position="331"/>
        <end position="354"/>
    </location>
</feature>
<protein>
    <submittedName>
        <fullName evidence="2">Uncharacterized protein</fullName>
    </submittedName>
</protein>
<comment type="caution">
    <text evidence="2">The sequence shown here is derived from an EMBL/GenBank/DDBJ whole genome shotgun (WGS) entry which is preliminary data.</text>
</comment>
<sequence length="718" mass="78217">MSSDHWNFLANLLGTPGPAKPPKKKNDDPAPQAAEEKPTTDPDSDAETASKPAFPAAQPSSGDTPSSVDVLDALTAAVPAETLPGFGVRDSDPALEDLTAAGPPAEKQPVVSELLDRKKERTAADSLFAQRDELAELTASTSQIDEASDAEPSSPVDVSAWNELAGELGVDAVDEPRPYREPQTFESKVSETKKPAPPRSGSGFGSGLGLDLGADEPESESEFDEVSSKPIVQSTPGTDLGFVGFDDLDDDEASEVSDRFAVDDEPKSPAPAPQSEPKIVDPLAFSSFADLDDDDDHSPAGDDIGIIEVVPREAWTGVSAPRGAAKRQRDKRNEPDQEHSFRTERDTVEGDDRGPRRRRRRGVRQQIDLDEVVESVGEDDQTQTQPKSRREPAGREPAGRERESRGGRDRVSSDRPAAERSESGRSESGRSESGRSELGRSDLGRSDSERGESVRGESVRGDGDRPRSRRRRSRGSSERSDIASAPKSEPQRGSRGRAERPDDDLPLDEFDGFGLDIDPFDDDDDDDLLETSAEKSDSDDDDESGEPRKRRRKRGRRGRGGRGRKSETSSATDAEVDDMPLVDEIGWSDVDDDDEPVSAFDDDHEDAEEVEVMRRGRRRRGGRGRGRDNKREDGDSTTSDRDPDAPRGRQTRSTEPAADSDTDRDDSARRKPVPTWLELIDLLVESNIQNHKKSPQQKSRSSGRSGGGGGRRRSNSKD</sequence>
<feature type="compositionally biased region" description="Basic and acidic residues" evidence="1">
    <location>
        <begin position="256"/>
        <end position="267"/>
    </location>
</feature>
<dbReference type="AlphaFoldDB" id="A0A5C6APH6"/>
<feature type="region of interest" description="Disordered" evidence="1">
    <location>
        <begin position="1"/>
        <end position="118"/>
    </location>
</feature>
<feature type="compositionally biased region" description="Basic and acidic residues" evidence="1">
    <location>
        <begin position="625"/>
        <end position="647"/>
    </location>
</feature>
<feature type="compositionally biased region" description="Acidic residues" evidence="1">
    <location>
        <begin position="501"/>
        <end position="511"/>
    </location>
</feature>
<feature type="region of interest" description="Disordered" evidence="1">
    <location>
        <begin position="687"/>
        <end position="718"/>
    </location>
</feature>
<feature type="compositionally biased region" description="Polar residues" evidence="1">
    <location>
        <begin position="58"/>
        <end position="67"/>
    </location>
</feature>
<dbReference type="Proteomes" id="UP000320176">
    <property type="component" value="Unassembled WGS sequence"/>
</dbReference>
<evidence type="ECO:0000313" key="2">
    <source>
        <dbReference type="EMBL" id="TWU01331.1"/>
    </source>
</evidence>
<feature type="compositionally biased region" description="Basic and acidic residues" evidence="1">
    <location>
        <begin position="388"/>
        <end position="466"/>
    </location>
</feature>
<feature type="compositionally biased region" description="Acidic residues" evidence="1">
    <location>
        <begin position="368"/>
        <end position="381"/>
    </location>
</feature>
<feature type="compositionally biased region" description="Acidic residues" evidence="1">
    <location>
        <begin position="518"/>
        <end position="529"/>
    </location>
</feature>
<feature type="compositionally biased region" description="Basic residues" evidence="1">
    <location>
        <begin position="615"/>
        <end position="624"/>
    </location>
</feature>
<gene>
    <name evidence="2" type="ORF">Pla52n_47050</name>
</gene>
<feature type="compositionally biased region" description="Acidic residues" evidence="1">
    <location>
        <begin position="589"/>
        <end position="610"/>
    </location>
</feature>
<reference evidence="2 3" key="1">
    <citation type="submission" date="2019-02" db="EMBL/GenBank/DDBJ databases">
        <title>Deep-cultivation of Planctomycetes and their phenomic and genomic characterization uncovers novel biology.</title>
        <authorList>
            <person name="Wiegand S."/>
            <person name="Jogler M."/>
            <person name="Boedeker C."/>
            <person name="Pinto D."/>
            <person name="Vollmers J."/>
            <person name="Rivas-Marin E."/>
            <person name="Kohn T."/>
            <person name="Peeters S.H."/>
            <person name="Heuer A."/>
            <person name="Rast P."/>
            <person name="Oberbeckmann S."/>
            <person name="Bunk B."/>
            <person name="Jeske O."/>
            <person name="Meyerdierks A."/>
            <person name="Storesund J.E."/>
            <person name="Kallscheuer N."/>
            <person name="Luecker S."/>
            <person name="Lage O.M."/>
            <person name="Pohl T."/>
            <person name="Merkel B.J."/>
            <person name="Hornburger P."/>
            <person name="Mueller R.-W."/>
            <person name="Bruemmer F."/>
            <person name="Labrenz M."/>
            <person name="Spormann A.M."/>
            <person name="Op Den Camp H."/>
            <person name="Overmann J."/>
            <person name="Amann R."/>
            <person name="Jetten M.S.M."/>
            <person name="Mascher T."/>
            <person name="Medema M.H."/>
            <person name="Devos D.P."/>
            <person name="Kaster A.-K."/>
            <person name="Ovreas L."/>
            <person name="Rohde M."/>
            <person name="Galperin M.Y."/>
            <person name="Jogler C."/>
        </authorList>
    </citation>
    <scope>NUCLEOTIDE SEQUENCE [LARGE SCALE GENOMIC DNA]</scope>
    <source>
        <strain evidence="2 3">Pla52n</strain>
    </source>
</reference>
<feature type="compositionally biased region" description="Basic and acidic residues" evidence="1">
    <location>
        <begin position="489"/>
        <end position="500"/>
    </location>
</feature>
<dbReference type="RefSeq" id="WP_197454847.1">
    <property type="nucleotide sequence ID" value="NZ_CP151726.1"/>
</dbReference>
<feature type="region of interest" description="Disordered" evidence="1">
    <location>
        <begin position="138"/>
        <end position="673"/>
    </location>
</feature>
<dbReference type="EMBL" id="SJPN01000005">
    <property type="protein sequence ID" value="TWU01331.1"/>
    <property type="molecule type" value="Genomic_DNA"/>
</dbReference>
<keyword evidence="3" id="KW-1185">Reference proteome</keyword>
<feature type="compositionally biased region" description="Acidic residues" evidence="1">
    <location>
        <begin position="213"/>
        <end position="225"/>
    </location>
</feature>
<accession>A0A5C6APH6</accession>
<evidence type="ECO:0000313" key="3">
    <source>
        <dbReference type="Proteomes" id="UP000320176"/>
    </source>
</evidence>
<evidence type="ECO:0000256" key="1">
    <source>
        <dbReference type="SAM" id="MobiDB-lite"/>
    </source>
</evidence>
<feature type="compositionally biased region" description="Acidic residues" evidence="1">
    <location>
        <begin position="246"/>
        <end position="255"/>
    </location>
</feature>